<dbReference type="KEGG" id="aoz:HUE56_24610"/>
<evidence type="ECO:0000256" key="3">
    <source>
        <dbReference type="SAM" id="MobiDB-lite"/>
    </source>
</evidence>
<dbReference type="InterPro" id="IPR004629">
    <property type="entry name" value="WecG_TagA_CpsF"/>
</dbReference>
<dbReference type="Pfam" id="PF03808">
    <property type="entry name" value="Glyco_tran_WecG"/>
    <property type="match status" value="1"/>
</dbReference>
<dbReference type="GO" id="GO:0016758">
    <property type="term" value="F:hexosyltransferase activity"/>
    <property type="evidence" value="ECO:0007669"/>
    <property type="project" value="TreeGrafter"/>
</dbReference>
<evidence type="ECO:0000256" key="2">
    <source>
        <dbReference type="ARBA" id="ARBA00022679"/>
    </source>
</evidence>
<dbReference type="PANTHER" id="PTHR34136">
    <property type="match status" value="1"/>
</dbReference>
<name>A0A6N1B257_9PROT</name>
<evidence type="ECO:0000313" key="5">
    <source>
        <dbReference type="Proteomes" id="UP000509702"/>
    </source>
</evidence>
<dbReference type="Proteomes" id="UP000509702">
    <property type="component" value="Plasmid unnamed6"/>
</dbReference>
<evidence type="ECO:0000313" key="4">
    <source>
        <dbReference type="EMBL" id="QKS53712.1"/>
    </source>
</evidence>
<geneLocation type="plasmid" evidence="4 5">
    <name>unnamed6</name>
</geneLocation>
<dbReference type="OrthoDB" id="9771846at2"/>
<keyword evidence="1" id="KW-0328">Glycosyltransferase</keyword>
<dbReference type="PANTHER" id="PTHR34136:SF1">
    <property type="entry name" value="UDP-N-ACETYL-D-MANNOSAMINURONIC ACID TRANSFERASE"/>
    <property type="match status" value="1"/>
</dbReference>
<dbReference type="CDD" id="cd06533">
    <property type="entry name" value="Glyco_transf_WecG_TagA"/>
    <property type="match status" value="1"/>
</dbReference>
<proteinExistence type="predicted"/>
<dbReference type="EMBL" id="CP054621">
    <property type="protein sequence ID" value="QKS53712.1"/>
    <property type="molecule type" value="Genomic_DNA"/>
</dbReference>
<organism evidence="4 5">
    <name type="scientific">Azospirillum oryzae</name>
    <dbReference type="NCBI Taxonomy" id="286727"/>
    <lineage>
        <taxon>Bacteria</taxon>
        <taxon>Pseudomonadati</taxon>
        <taxon>Pseudomonadota</taxon>
        <taxon>Alphaproteobacteria</taxon>
        <taxon>Rhodospirillales</taxon>
        <taxon>Azospirillaceae</taxon>
        <taxon>Azospirillum</taxon>
    </lineage>
</organism>
<sequence length="280" mass="30850">MRMPNPREVLELIERMRCISNDGERRALIDYLGAVDRPTVLSFLNAHGLNVCMGSDAALAAFASSDVLLRDGIGLQAVLPVLGRPAGLNMNGTDFIPLLLKSLAPRSVAIYGTATPWLDRARVVLEAATPHRYADLQHGFHPTEHYIAQARATRPDVILLAMGMPKQEEVATELKRALDHPVLIVNGGAIVDFLAGRFKRAPEAVQRSGLEWAFRLAQEPRRLFRRYCIGAFGFAWSTIRLRRAASLRTRGSGAAAPASTRISPRISQSTIRRSPIQKEL</sequence>
<accession>A0A6N1B257</accession>
<feature type="compositionally biased region" description="Polar residues" evidence="3">
    <location>
        <begin position="260"/>
        <end position="272"/>
    </location>
</feature>
<keyword evidence="5" id="KW-1185">Reference proteome</keyword>
<feature type="region of interest" description="Disordered" evidence="3">
    <location>
        <begin position="252"/>
        <end position="280"/>
    </location>
</feature>
<protein>
    <submittedName>
        <fullName evidence="4">WecB/TagA/CpsF family glycosyltransferase</fullName>
    </submittedName>
</protein>
<dbReference type="NCBIfam" id="TIGR00696">
    <property type="entry name" value="wecG_tagA_cpsF"/>
    <property type="match status" value="1"/>
</dbReference>
<dbReference type="AlphaFoldDB" id="A0A6N1B257"/>
<gene>
    <name evidence="4" type="ORF">HUE56_24610</name>
</gene>
<keyword evidence="4" id="KW-0614">Plasmid</keyword>
<evidence type="ECO:0000256" key="1">
    <source>
        <dbReference type="ARBA" id="ARBA00022676"/>
    </source>
</evidence>
<keyword evidence="2 4" id="KW-0808">Transferase</keyword>
<reference evidence="4 5" key="1">
    <citation type="submission" date="2020-06" db="EMBL/GenBank/DDBJ databases">
        <title>Complete genome of Azosprillum oryzae KACC14407.</title>
        <authorList>
            <person name="Kim M."/>
            <person name="Park Y.-J."/>
            <person name="Shin J.-H."/>
        </authorList>
    </citation>
    <scope>NUCLEOTIDE SEQUENCE [LARGE SCALE GENOMIC DNA]</scope>
    <source>
        <strain evidence="4 5">KACC 14407</strain>
        <plasmid evidence="4 5">unnamed6</plasmid>
    </source>
</reference>